<dbReference type="InterPro" id="IPR009011">
    <property type="entry name" value="Man6P_isomerase_rcpt-bd_dom_sf"/>
</dbReference>
<dbReference type="InParanoid" id="A0A1Z5KA78"/>
<feature type="region of interest" description="Disordered" evidence="5">
    <location>
        <begin position="127"/>
        <end position="167"/>
    </location>
</feature>
<dbReference type="PANTHER" id="PTHR15414:SF0">
    <property type="entry name" value="ENDOPLASMIC RETICULUM LECTIN 1"/>
    <property type="match status" value="1"/>
</dbReference>
<keyword evidence="3" id="KW-0256">Endoplasmic reticulum</keyword>
<accession>A0A1Z5KA78</accession>
<dbReference type="GO" id="GO:0030968">
    <property type="term" value="P:endoplasmic reticulum unfolded protein response"/>
    <property type="evidence" value="ECO:0007669"/>
    <property type="project" value="InterPro"/>
</dbReference>
<feature type="chain" id="PRO_5012871073" evidence="6">
    <location>
        <begin position="24"/>
        <end position="586"/>
    </location>
</feature>
<evidence type="ECO:0000256" key="1">
    <source>
        <dbReference type="ARBA" id="ARBA00004240"/>
    </source>
</evidence>
<evidence type="ECO:0000256" key="6">
    <source>
        <dbReference type="SAM" id="SignalP"/>
    </source>
</evidence>
<proteinExistence type="predicted"/>
<evidence type="ECO:0000256" key="4">
    <source>
        <dbReference type="ARBA" id="ARBA00023157"/>
    </source>
</evidence>
<feature type="signal peptide" evidence="6">
    <location>
        <begin position="1"/>
        <end position="23"/>
    </location>
</feature>
<evidence type="ECO:0000256" key="3">
    <source>
        <dbReference type="ARBA" id="ARBA00022824"/>
    </source>
</evidence>
<dbReference type="AlphaFoldDB" id="A0A1Z5KA78"/>
<evidence type="ECO:0000313" key="8">
    <source>
        <dbReference type="EMBL" id="GAX23011.1"/>
    </source>
</evidence>
<dbReference type="InterPro" id="IPR045149">
    <property type="entry name" value="OS-9-like"/>
</dbReference>
<name>A0A1Z5KA78_FISSO</name>
<feature type="domain" description="MRH" evidence="7">
    <location>
        <begin position="407"/>
        <end position="568"/>
    </location>
</feature>
<evidence type="ECO:0000313" key="9">
    <source>
        <dbReference type="Proteomes" id="UP000198406"/>
    </source>
</evidence>
<organism evidence="8 9">
    <name type="scientific">Fistulifera solaris</name>
    <name type="common">Oleaginous diatom</name>
    <dbReference type="NCBI Taxonomy" id="1519565"/>
    <lineage>
        <taxon>Eukaryota</taxon>
        <taxon>Sar</taxon>
        <taxon>Stramenopiles</taxon>
        <taxon>Ochrophyta</taxon>
        <taxon>Bacillariophyta</taxon>
        <taxon>Bacillariophyceae</taxon>
        <taxon>Bacillariophycidae</taxon>
        <taxon>Naviculales</taxon>
        <taxon>Naviculaceae</taxon>
        <taxon>Fistulifera</taxon>
    </lineage>
</organism>
<dbReference type="PANTHER" id="PTHR15414">
    <property type="entry name" value="OS-9-RELATED"/>
    <property type="match status" value="1"/>
</dbReference>
<sequence length="586" mass="65308">MTFHPAIHASQFLFLLYIPLAHSGYLPFPFEAALYEEYDPNIFDPHSGSGAPYGGFSRATQSRLAKLPLLVSGRSNNHEDDAKADDDVFFMPVTDRHGQSYVCRLYCEDELLLESLTESMFVPPKFNTHPLSPSTTTTSSYNDIDETPSSLHTRELPQYEGQTDLTNDLSAEERKKLSYDDQIVSVQVLLSELDGICGQRHTGDWWSYEWCFEGSMSQFHVKLRSKRAKHAVAVEEVSSLGKFHARTTLVEHLNEIEPRNNMLGDRRELARVVDEYRNGELCPETGEHRKTYVHLMCCSQKFLDKGKGMLHRNGNKLDTTIASLTNIVEEPTCTYNVTVCTSLLCVNEDNDDNSEVSLEMFQLGSNQKTSLALRGKSLATQFGSQRTHTSQFPQGSVRDILDRALGNRCLTSSTGPWWTYEFCHMRRVRQFHEEIVSEKTSSGGVIMTRRIDTEHILGLYDSALGEIHPNDEWKLVRNATDPATQAASSASSGVGNGAYFEIEYPGGDVCDHTDVTDAAIVAGSAGVGGVERSSSVRYSCGSAYAISVNEDTTCHYVVHVQVPELCVHPLFMAPVSKKQVVKCLPV</sequence>
<dbReference type="GO" id="GO:0005788">
    <property type="term" value="C:endoplasmic reticulum lumen"/>
    <property type="evidence" value="ECO:0007669"/>
    <property type="project" value="TreeGrafter"/>
</dbReference>
<keyword evidence="9" id="KW-1185">Reference proteome</keyword>
<dbReference type="PROSITE" id="PS51914">
    <property type="entry name" value="MRH"/>
    <property type="match status" value="1"/>
</dbReference>
<evidence type="ECO:0000259" key="7">
    <source>
        <dbReference type="PROSITE" id="PS51914"/>
    </source>
</evidence>
<comment type="caution">
    <text evidence="8">The sequence shown here is derived from an EMBL/GenBank/DDBJ whole genome shotgun (WGS) entry which is preliminary data.</text>
</comment>
<protein>
    <submittedName>
        <fullName evidence="8">Protein OS-9</fullName>
    </submittedName>
</protein>
<gene>
    <name evidence="8" type="ORF">FisN_15Hh091</name>
</gene>
<dbReference type="Pfam" id="PF07915">
    <property type="entry name" value="PRKCSH"/>
    <property type="match status" value="1"/>
</dbReference>
<dbReference type="InterPro" id="IPR012913">
    <property type="entry name" value="OS9-like_dom"/>
</dbReference>
<dbReference type="OrthoDB" id="448954at2759"/>
<evidence type="ECO:0000256" key="2">
    <source>
        <dbReference type="ARBA" id="ARBA00022729"/>
    </source>
</evidence>
<reference evidence="8 9" key="1">
    <citation type="journal article" date="2015" name="Plant Cell">
        <title>Oil accumulation by the oleaginous diatom Fistulifera solaris as revealed by the genome and transcriptome.</title>
        <authorList>
            <person name="Tanaka T."/>
            <person name="Maeda Y."/>
            <person name="Veluchamy A."/>
            <person name="Tanaka M."/>
            <person name="Abida H."/>
            <person name="Marechal E."/>
            <person name="Bowler C."/>
            <person name="Muto M."/>
            <person name="Sunaga Y."/>
            <person name="Tanaka M."/>
            <person name="Yoshino T."/>
            <person name="Taniguchi T."/>
            <person name="Fukuda Y."/>
            <person name="Nemoto M."/>
            <person name="Matsumoto M."/>
            <person name="Wong P.S."/>
            <person name="Aburatani S."/>
            <person name="Fujibuchi W."/>
        </authorList>
    </citation>
    <scope>NUCLEOTIDE SEQUENCE [LARGE SCALE GENOMIC DNA]</scope>
    <source>
        <strain evidence="8 9">JPCC DA0580</strain>
    </source>
</reference>
<evidence type="ECO:0000256" key="5">
    <source>
        <dbReference type="SAM" id="MobiDB-lite"/>
    </source>
</evidence>
<dbReference type="Proteomes" id="UP000198406">
    <property type="component" value="Unassembled WGS sequence"/>
</dbReference>
<dbReference type="GO" id="GO:0030970">
    <property type="term" value="P:retrograde protein transport, ER to cytosol"/>
    <property type="evidence" value="ECO:0007669"/>
    <property type="project" value="TreeGrafter"/>
</dbReference>
<dbReference type="InterPro" id="IPR044865">
    <property type="entry name" value="MRH_dom"/>
</dbReference>
<comment type="subcellular location">
    <subcellularLocation>
        <location evidence="1">Endoplasmic reticulum</location>
    </subcellularLocation>
</comment>
<dbReference type="EMBL" id="BDSP01000193">
    <property type="protein sequence ID" value="GAX23011.1"/>
    <property type="molecule type" value="Genomic_DNA"/>
</dbReference>
<dbReference type="Gene3D" id="2.70.130.10">
    <property type="entry name" value="Mannose-6-phosphate receptor binding domain"/>
    <property type="match status" value="2"/>
</dbReference>
<keyword evidence="2 6" id="KW-0732">Signal</keyword>
<keyword evidence="4" id="KW-1015">Disulfide bond</keyword>